<name>A0ABQ3UVD1_9CHLR</name>
<evidence type="ECO:0000313" key="4">
    <source>
        <dbReference type="EMBL" id="GHO56648.1"/>
    </source>
</evidence>
<protein>
    <submittedName>
        <fullName evidence="4">Oxidoreductase</fullName>
    </submittedName>
</protein>
<dbReference type="PANTHER" id="PTHR43818">
    <property type="entry name" value="BCDNA.GH03377"/>
    <property type="match status" value="1"/>
</dbReference>
<evidence type="ECO:0000259" key="2">
    <source>
        <dbReference type="Pfam" id="PF01408"/>
    </source>
</evidence>
<dbReference type="Gene3D" id="3.40.50.720">
    <property type="entry name" value="NAD(P)-binding Rossmann-like Domain"/>
    <property type="match status" value="1"/>
</dbReference>
<gene>
    <name evidence="4" type="ORF">KSB_51230</name>
</gene>
<feature type="domain" description="GFO/IDH/MocA-like oxidoreductase" evidence="3">
    <location>
        <begin position="135"/>
        <end position="275"/>
    </location>
</feature>
<feature type="domain" description="Gfo/Idh/MocA-like oxidoreductase N-terminal" evidence="2">
    <location>
        <begin position="7"/>
        <end position="124"/>
    </location>
</feature>
<dbReference type="SUPFAM" id="SSF55347">
    <property type="entry name" value="Glyceraldehyde-3-phosphate dehydrogenase-like, C-terminal domain"/>
    <property type="match status" value="1"/>
</dbReference>
<dbReference type="InterPro" id="IPR036291">
    <property type="entry name" value="NAD(P)-bd_dom_sf"/>
</dbReference>
<dbReference type="InterPro" id="IPR050463">
    <property type="entry name" value="Gfo/Idh/MocA_oxidrdct_glycsds"/>
</dbReference>
<dbReference type="Pfam" id="PF22725">
    <property type="entry name" value="GFO_IDH_MocA_C3"/>
    <property type="match status" value="1"/>
</dbReference>
<dbReference type="EMBL" id="BNJG01000002">
    <property type="protein sequence ID" value="GHO56648.1"/>
    <property type="molecule type" value="Genomic_DNA"/>
</dbReference>
<dbReference type="Gene3D" id="3.30.360.10">
    <property type="entry name" value="Dihydrodipicolinate Reductase, domain 2"/>
    <property type="match status" value="1"/>
</dbReference>
<dbReference type="Pfam" id="PF01408">
    <property type="entry name" value="GFO_IDH_MocA"/>
    <property type="match status" value="1"/>
</dbReference>
<dbReference type="SUPFAM" id="SSF51735">
    <property type="entry name" value="NAD(P)-binding Rossmann-fold domains"/>
    <property type="match status" value="1"/>
</dbReference>
<proteinExistence type="predicted"/>
<dbReference type="Proteomes" id="UP000654345">
    <property type="component" value="Unassembled WGS sequence"/>
</dbReference>
<keyword evidence="1" id="KW-0560">Oxidoreductase</keyword>
<accession>A0ABQ3UVD1</accession>
<evidence type="ECO:0000256" key="1">
    <source>
        <dbReference type="ARBA" id="ARBA00023002"/>
    </source>
</evidence>
<dbReference type="PANTHER" id="PTHR43818:SF11">
    <property type="entry name" value="BCDNA.GH03377"/>
    <property type="match status" value="1"/>
</dbReference>
<evidence type="ECO:0000259" key="3">
    <source>
        <dbReference type="Pfam" id="PF22725"/>
    </source>
</evidence>
<evidence type="ECO:0000313" key="5">
    <source>
        <dbReference type="Proteomes" id="UP000654345"/>
    </source>
</evidence>
<comment type="caution">
    <text evidence="4">The sequence shown here is derived from an EMBL/GenBank/DDBJ whole genome shotgun (WGS) entry which is preliminary data.</text>
</comment>
<keyword evidence="5" id="KW-1185">Reference proteome</keyword>
<reference evidence="4 5" key="1">
    <citation type="journal article" date="2021" name="Int. J. Syst. Evol. Microbiol.">
        <title>Reticulibacter mediterranei gen. nov., sp. nov., within the new family Reticulibacteraceae fam. nov., and Ktedonospora formicarum gen. nov., sp. nov., Ktedonobacter robiniae sp. nov., Dictyobacter formicarum sp. nov. and Dictyobacter arantiisoli sp. nov., belonging to the class Ktedonobacteria.</title>
        <authorList>
            <person name="Yabe S."/>
            <person name="Zheng Y."/>
            <person name="Wang C.M."/>
            <person name="Sakai Y."/>
            <person name="Abe K."/>
            <person name="Yokota A."/>
            <person name="Donadio S."/>
            <person name="Cavaletti L."/>
            <person name="Monciardini P."/>
        </authorList>
    </citation>
    <scope>NUCLEOTIDE SEQUENCE [LARGE SCALE GENOMIC DNA]</scope>
    <source>
        <strain evidence="4 5">SOSP1-30</strain>
    </source>
</reference>
<sequence length="384" mass="42061">MRESRVGVGVIGLGGISNSVHLPGLKRCEQAEIIALCDDNAERLKRVAQEYHVSNTFTEYERLLQHPAVDAVVIATPTLLHAPIAHAAIASGKHVLVEKQLGMTYAETVEMYEAAVAAGVRHMTAFTYRFVPAMRYLKHLVGQGLVGLPRQLRVARLQDFPETSLGWRQQRHLAGSGEVGDMGAHRIDFCHDVIGPIARVVGLTRTFAPVRPTPDGEPFPADVEDASVFLAEFAAGVGVEQGTMASFDLSKVAKGRGKGGYGLDEFEVYGTEGTLIYHLHRPHEVLVGHPDGTLEVREVPREFLVYPDSPRNPSLGEPTVTFRYDQDFAFIQAILTGGNDIPTFYDGMRCQAVIDAVLQSARERRWVDVPDVPPVTRPIAAARP</sequence>
<dbReference type="InterPro" id="IPR000683">
    <property type="entry name" value="Gfo/Idh/MocA-like_OxRdtase_N"/>
</dbReference>
<dbReference type="RefSeq" id="WP_201373115.1">
    <property type="nucleotide sequence ID" value="NZ_BNJG01000002.1"/>
</dbReference>
<dbReference type="InterPro" id="IPR055170">
    <property type="entry name" value="GFO_IDH_MocA-like_dom"/>
</dbReference>
<organism evidence="4 5">
    <name type="scientific">Ktedonobacter robiniae</name>
    <dbReference type="NCBI Taxonomy" id="2778365"/>
    <lineage>
        <taxon>Bacteria</taxon>
        <taxon>Bacillati</taxon>
        <taxon>Chloroflexota</taxon>
        <taxon>Ktedonobacteria</taxon>
        <taxon>Ktedonobacterales</taxon>
        <taxon>Ktedonobacteraceae</taxon>
        <taxon>Ktedonobacter</taxon>
    </lineage>
</organism>